<dbReference type="InterPro" id="IPR018613">
    <property type="entry name" value="Ccdc97-like"/>
</dbReference>
<sequence>MEEDCCEREASSAEPAVAGCSSSGASVAVNAMFRRVIGHREAYFRSEQLGSPDLTDDEKRTLLAELFATKPAVFLERYWQFLEHSDRDCFSHLAHDYDIGYYLRLLAPDRRGRTSGRTKMIANRRYAALRQLVADGDYFSDEEMRQREPLLYDQMVGQYLSELEKSRMMPKTERSGTLVGLFADFADTQRTALRRKEEETFEDHASRREKLLRQARSRRRTGELDGQRNGAVSDEEEEEEEEELSDDEEEGDANEVAFPATVSDEEKAQLRAEYISHMHERFLAGKDEEFVDYSDIDSNTRNDPIDLMQRDAEDDYFDSEPPTNVKEE</sequence>
<dbReference type="PANTHER" id="PTHR31840:SF1">
    <property type="entry name" value="COILED-COIL DOMAIN-CONTAINING PROTEIN 97"/>
    <property type="match status" value="1"/>
</dbReference>
<evidence type="ECO:0000313" key="4">
    <source>
        <dbReference type="WBParaSite" id="PSAMB.scaffold1791size27817.g14970.t1"/>
    </source>
</evidence>
<feature type="compositionally biased region" description="Acidic residues" evidence="1">
    <location>
        <begin position="233"/>
        <end position="253"/>
    </location>
</feature>
<proteinExistence type="predicted"/>
<dbReference type="PANTHER" id="PTHR31840">
    <property type="entry name" value="COILED-COIL DOMAIN-CONTAINING PROTEIN 97"/>
    <property type="match status" value="1"/>
</dbReference>
<feature type="region of interest" description="Disordered" evidence="1">
    <location>
        <begin position="286"/>
        <end position="328"/>
    </location>
</feature>
<dbReference type="AlphaFoldDB" id="A0A914VCX1"/>
<feature type="region of interest" description="Disordered" evidence="1">
    <location>
        <begin position="195"/>
        <end position="265"/>
    </location>
</feature>
<feature type="compositionally biased region" description="Basic and acidic residues" evidence="1">
    <location>
        <begin position="298"/>
        <end position="311"/>
    </location>
</feature>
<evidence type="ECO:0000256" key="1">
    <source>
        <dbReference type="SAM" id="MobiDB-lite"/>
    </source>
</evidence>
<dbReference type="Proteomes" id="UP000887566">
    <property type="component" value="Unplaced"/>
</dbReference>
<dbReference type="InterPro" id="IPR040233">
    <property type="entry name" value="CCD97-like_C"/>
</dbReference>
<dbReference type="WBParaSite" id="PSAMB.scaffold1791size27817.g14970.t1">
    <property type="protein sequence ID" value="PSAMB.scaffold1791size27817.g14970.t1"/>
    <property type="gene ID" value="PSAMB.scaffold1791size27817.g14970"/>
</dbReference>
<feature type="compositionally biased region" description="Basic and acidic residues" evidence="1">
    <location>
        <begin position="195"/>
        <end position="212"/>
    </location>
</feature>
<organism evidence="3 4">
    <name type="scientific">Plectus sambesii</name>
    <dbReference type="NCBI Taxonomy" id="2011161"/>
    <lineage>
        <taxon>Eukaryota</taxon>
        <taxon>Metazoa</taxon>
        <taxon>Ecdysozoa</taxon>
        <taxon>Nematoda</taxon>
        <taxon>Chromadorea</taxon>
        <taxon>Plectida</taxon>
        <taxon>Plectina</taxon>
        <taxon>Plectoidea</taxon>
        <taxon>Plectidae</taxon>
        <taxon>Plectus</taxon>
    </lineage>
</organism>
<name>A0A914VCX1_9BILA</name>
<evidence type="ECO:0000259" key="2">
    <source>
        <dbReference type="Pfam" id="PF09747"/>
    </source>
</evidence>
<reference evidence="4" key="1">
    <citation type="submission" date="2022-11" db="UniProtKB">
        <authorList>
            <consortium name="WormBaseParasite"/>
        </authorList>
    </citation>
    <scope>IDENTIFICATION</scope>
</reference>
<protein>
    <submittedName>
        <fullName evidence="4">CCD97-like C-terminal domain-containing protein</fullName>
    </submittedName>
</protein>
<dbReference type="Pfam" id="PF09747">
    <property type="entry name" value="CCD97-like_C"/>
    <property type="match status" value="1"/>
</dbReference>
<keyword evidence="3" id="KW-1185">Reference proteome</keyword>
<evidence type="ECO:0000313" key="3">
    <source>
        <dbReference type="Proteomes" id="UP000887566"/>
    </source>
</evidence>
<accession>A0A914VCX1</accession>
<feature type="domain" description="CCD97-like C-terminal" evidence="2">
    <location>
        <begin position="123"/>
        <end position="320"/>
    </location>
</feature>